<evidence type="ECO:0000256" key="1">
    <source>
        <dbReference type="ARBA" id="ARBA00010617"/>
    </source>
</evidence>
<keyword evidence="4 8" id="KW-0560">Oxidoreductase</keyword>
<dbReference type="GO" id="GO:0005506">
    <property type="term" value="F:iron ion binding"/>
    <property type="evidence" value="ECO:0007669"/>
    <property type="project" value="InterPro"/>
</dbReference>
<keyword evidence="2 8" id="KW-0349">Heme</keyword>
<protein>
    <recommendedName>
        <fullName evidence="12">Cytochrome P450</fullName>
    </recommendedName>
</protein>
<dbReference type="Gene3D" id="1.10.630.10">
    <property type="entry name" value="Cytochrome P450"/>
    <property type="match status" value="1"/>
</dbReference>
<dbReference type="RefSeq" id="WP_105999694.1">
    <property type="nucleotide sequence ID" value="NZ_CM009578.1"/>
</dbReference>
<comment type="similarity">
    <text evidence="1 8">Belongs to the cytochrome P450 family.</text>
</comment>
<sequence>MGSVSASHNPYAGQRTTPGPVHPPVFPVDLRIDLKRHDLYLAGTPAAEVTALRQAAPIFWHPENEANEPGFWVLTRHADIQAVSKNPTLFSSEIGAGALLSFDENRRQPLTPEALAIRRANMVNMDPPDHRTYRSIVMPYLAGPASKRLEPAVVERIAALLDTIKRGETFDLVSTFSAVTPAATMCHLLGVPDEDRDMVVEWGDKLAAVGDPALADDVAATYAKVYKYGMELFERKRTAPGNDLLSAAHEALAKADRPLRPYSVESLFSLMIVAGHRTTRNTTTSGLLALYRHPEQIALLRSQPDLISNAIEEILRYSTVVPLFRRTATADTEIAGQRIAAGEKVVMWYSAANRDESIFPDPDRFDITRAEARKHLTFGHGEHMCVGNMVARLQLRIAIAAFIDKFDTLEVVEPPEYLRTNQAVSIKQVMVRVG</sequence>
<evidence type="ECO:0008006" key="12">
    <source>
        <dbReference type="Google" id="ProtNLM"/>
    </source>
</evidence>
<dbReference type="SUPFAM" id="SSF48264">
    <property type="entry name" value="Cytochrome P450"/>
    <property type="match status" value="1"/>
</dbReference>
<evidence type="ECO:0000256" key="9">
    <source>
        <dbReference type="SAM" id="MobiDB-lite"/>
    </source>
</evidence>
<name>A0A2S8B1S9_9SPHN</name>
<dbReference type="OrthoDB" id="5522954at2"/>
<keyword evidence="3 8" id="KW-0479">Metal-binding</keyword>
<keyword evidence="11" id="KW-1185">Reference proteome</keyword>
<comment type="function">
    <text evidence="7">Cytochromes P450 are a group of heme-thiolate monooxygenases. They oxidize a variety of structurally unrelated compounds, including steroids, fatty acids, and xenobiotics.</text>
</comment>
<dbReference type="PRINTS" id="PR00385">
    <property type="entry name" value="P450"/>
</dbReference>
<evidence type="ECO:0000256" key="7">
    <source>
        <dbReference type="ARBA" id="ARBA00043906"/>
    </source>
</evidence>
<dbReference type="Pfam" id="PF00067">
    <property type="entry name" value="p450"/>
    <property type="match status" value="1"/>
</dbReference>
<dbReference type="PANTHER" id="PTHR46696:SF4">
    <property type="entry name" value="BIOTIN BIOSYNTHESIS CYTOCHROME P450"/>
    <property type="match status" value="1"/>
</dbReference>
<accession>A0A2S8B1S9</accession>
<keyword evidence="6 8" id="KW-0503">Monooxygenase</keyword>
<proteinExistence type="inferred from homology"/>
<feature type="region of interest" description="Disordered" evidence="9">
    <location>
        <begin position="1"/>
        <end position="24"/>
    </location>
</feature>
<dbReference type="PRINTS" id="PR00359">
    <property type="entry name" value="BP450"/>
</dbReference>
<evidence type="ECO:0000256" key="8">
    <source>
        <dbReference type="RuleBase" id="RU000461"/>
    </source>
</evidence>
<reference evidence="11" key="1">
    <citation type="submission" date="2017-11" db="EMBL/GenBank/DDBJ databases">
        <title>The complete genome sequence of Sphingopyxis pomeranensis sp. nov. strain WS5A3p.</title>
        <authorList>
            <person name="Kaminski M.A."/>
        </authorList>
    </citation>
    <scope>NUCLEOTIDE SEQUENCE [LARGE SCALE GENOMIC DNA]</scope>
    <source>
        <strain evidence="11">WS5A3p</strain>
    </source>
</reference>
<dbReference type="GO" id="GO:0006707">
    <property type="term" value="P:cholesterol catabolic process"/>
    <property type="evidence" value="ECO:0007669"/>
    <property type="project" value="TreeGrafter"/>
</dbReference>
<dbReference type="GO" id="GO:0008395">
    <property type="term" value="F:steroid hydroxylase activity"/>
    <property type="evidence" value="ECO:0007669"/>
    <property type="project" value="TreeGrafter"/>
</dbReference>
<comment type="caution">
    <text evidence="10">The sequence shown here is derived from an EMBL/GenBank/DDBJ whole genome shotgun (WGS) entry which is preliminary data.</text>
</comment>
<evidence type="ECO:0000256" key="4">
    <source>
        <dbReference type="ARBA" id="ARBA00023002"/>
    </source>
</evidence>
<dbReference type="GO" id="GO:0020037">
    <property type="term" value="F:heme binding"/>
    <property type="evidence" value="ECO:0007669"/>
    <property type="project" value="InterPro"/>
</dbReference>
<evidence type="ECO:0000256" key="5">
    <source>
        <dbReference type="ARBA" id="ARBA00023004"/>
    </source>
</evidence>
<dbReference type="InterPro" id="IPR036396">
    <property type="entry name" value="Cyt_P450_sf"/>
</dbReference>
<dbReference type="InterPro" id="IPR001128">
    <property type="entry name" value="Cyt_P450"/>
</dbReference>
<dbReference type="InterPro" id="IPR002397">
    <property type="entry name" value="Cyt_P450_B"/>
</dbReference>
<dbReference type="PANTHER" id="PTHR46696">
    <property type="entry name" value="P450, PUTATIVE (EUROFUNG)-RELATED"/>
    <property type="match status" value="1"/>
</dbReference>
<evidence type="ECO:0000256" key="2">
    <source>
        <dbReference type="ARBA" id="ARBA00022617"/>
    </source>
</evidence>
<evidence type="ECO:0000313" key="11">
    <source>
        <dbReference type="Proteomes" id="UP000238954"/>
    </source>
</evidence>
<dbReference type="CDD" id="cd11033">
    <property type="entry name" value="CYP142-like"/>
    <property type="match status" value="1"/>
</dbReference>
<evidence type="ECO:0000256" key="6">
    <source>
        <dbReference type="ARBA" id="ARBA00023033"/>
    </source>
</evidence>
<dbReference type="EMBL" id="PHFW01000003">
    <property type="protein sequence ID" value="PQM26317.1"/>
    <property type="molecule type" value="Genomic_DNA"/>
</dbReference>
<evidence type="ECO:0000256" key="3">
    <source>
        <dbReference type="ARBA" id="ARBA00022723"/>
    </source>
</evidence>
<dbReference type="FunFam" id="1.10.630.10:FF:000018">
    <property type="entry name" value="Cytochrome P450 monooxygenase"/>
    <property type="match status" value="1"/>
</dbReference>
<evidence type="ECO:0000313" key="10">
    <source>
        <dbReference type="EMBL" id="PQM26317.1"/>
    </source>
</evidence>
<keyword evidence="5 8" id="KW-0408">Iron</keyword>
<organism evidence="10 11">
    <name type="scientific">Sphingopyxis lindanitolerans</name>
    <dbReference type="NCBI Taxonomy" id="2054227"/>
    <lineage>
        <taxon>Bacteria</taxon>
        <taxon>Pseudomonadati</taxon>
        <taxon>Pseudomonadota</taxon>
        <taxon>Alphaproteobacteria</taxon>
        <taxon>Sphingomonadales</taxon>
        <taxon>Sphingomonadaceae</taxon>
        <taxon>Sphingopyxis</taxon>
    </lineage>
</organism>
<dbReference type="AlphaFoldDB" id="A0A2S8B1S9"/>
<dbReference type="GO" id="GO:0036199">
    <property type="term" value="F:cholest-4-en-3-one 26-monooxygenase activity"/>
    <property type="evidence" value="ECO:0007669"/>
    <property type="project" value="TreeGrafter"/>
</dbReference>
<dbReference type="InterPro" id="IPR017972">
    <property type="entry name" value="Cyt_P450_CS"/>
</dbReference>
<dbReference type="Proteomes" id="UP000238954">
    <property type="component" value="Chromosome"/>
</dbReference>
<gene>
    <name evidence="10" type="ORF">CVO77_14755</name>
</gene>
<dbReference type="PROSITE" id="PS00086">
    <property type="entry name" value="CYTOCHROME_P450"/>
    <property type="match status" value="1"/>
</dbReference>